<dbReference type="KEGG" id="tsv:DSM104635_01350"/>
<organism evidence="6 7">
    <name type="scientific">Terricaulis silvestris</name>
    <dbReference type="NCBI Taxonomy" id="2686094"/>
    <lineage>
        <taxon>Bacteria</taxon>
        <taxon>Pseudomonadati</taxon>
        <taxon>Pseudomonadota</taxon>
        <taxon>Alphaproteobacteria</taxon>
        <taxon>Caulobacterales</taxon>
        <taxon>Caulobacteraceae</taxon>
        <taxon>Terricaulis</taxon>
    </lineage>
</organism>
<dbReference type="PANTHER" id="PTHR11851:SF49">
    <property type="entry name" value="MITOCHONDRIAL-PROCESSING PEPTIDASE SUBUNIT ALPHA"/>
    <property type="match status" value="1"/>
</dbReference>
<dbReference type="Gene3D" id="3.30.830.10">
    <property type="entry name" value="Metalloenzyme, LuxS/M16 peptidase-like"/>
    <property type="match status" value="2"/>
</dbReference>
<evidence type="ECO:0000259" key="4">
    <source>
        <dbReference type="Pfam" id="PF00675"/>
    </source>
</evidence>
<feature type="domain" description="Peptidase M16 C-terminal" evidence="5">
    <location>
        <begin position="181"/>
        <end position="352"/>
    </location>
</feature>
<comment type="similarity">
    <text evidence="1">Belongs to the peptidase M16 family.</text>
</comment>
<dbReference type="Pfam" id="PF00675">
    <property type="entry name" value="Peptidase_M16"/>
    <property type="match status" value="1"/>
</dbReference>
<accession>A0A6I6MKL9</accession>
<dbReference type="EC" id="3.4.24.55" evidence="6"/>
<dbReference type="GO" id="GO:0006508">
    <property type="term" value="P:proteolysis"/>
    <property type="evidence" value="ECO:0007669"/>
    <property type="project" value="UniProtKB-KW"/>
</dbReference>
<keyword evidence="6" id="KW-0378">Hydrolase</keyword>
<evidence type="ECO:0000313" key="7">
    <source>
        <dbReference type="Proteomes" id="UP000431269"/>
    </source>
</evidence>
<feature type="region of interest" description="Disordered" evidence="3">
    <location>
        <begin position="225"/>
        <end position="245"/>
    </location>
</feature>
<evidence type="ECO:0000313" key="6">
    <source>
        <dbReference type="EMBL" id="QGZ94531.1"/>
    </source>
</evidence>
<feature type="compositionally biased region" description="Low complexity" evidence="3">
    <location>
        <begin position="226"/>
        <end position="238"/>
    </location>
</feature>
<proteinExistence type="inferred from homology"/>
<dbReference type="AlphaFoldDB" id="A0A6I6MKL9"/>
<dbReference type="InterPro" id="IPR007863">
    <property type="entry name" value="Peptidase_M16_C"/>
</dbReference>
<feature type="domain" description="Peptidase M16 N-terminal" evidence="4">
    <location>
        <begin position="38"/>
        <end position="174"/>
    </location>
</feature>
<keyword evidence="2" id="KW-0482">Metalloprotease</keyword>
<dbReference type="InterPro" id="IPR050361">
    <property type="entry name" value="MPP/UQCRC_Complex"/>
</dbReference>
<protein>
    <submittedName>
        <fullName evidence="6">Protease 3</fullName>
        <ecNumber evidence="6">3.4.24.55</ecNumber>
    </submittedName>
</protein>
<dbReference type="Proteomes" id="UP000431269">
    <property type="component" value="Chromosome"/>
</dbReference>
<sequence>MAVLAGEGAGGPYFMSELELIRLPNGVRIALDPMPGLGTASLGVWQRVGARWEPPELNGIAHLFEHMAFKGAGSRDPRQFAEAIENVGAIMNAGTGYERTAYYARVLAEHAPFVLGLIADVLFEPHWAPDDLEKEKGVVAQERGEAFDAPDDRIFELHQGVLYRGQPLGRPILGEEATLANVTVEKLRAFHDAHMTPERVVIAIAGAFDRDAFVEAAEKRFGHLTARAQQQRPDARPQSGAAGETRKLEQTHLVFSWPAPPQGSDKLFAARLLSEIFGGGMSSRLFQEVRETRGLVYAIDSFIDTVEDDGRLHVYAGCSAKNAATVATIVRDQLALMAEHGPTPAELTRAKAVARASMLMGLEAPSARAEARVSQVFLRDRLVAFDEIRARMDAVTAEEIQALARAALEGPACAAAIGPKAGHGALAAFEANS</sequence>
<evidence type="ECO:0000259" key="5">
    <source>
        <dbReference type="Pfam" id="PF05193"/>
    </source>
</evidence>
<evidence type="ECO:0000256" key="3">
    <source>
        <dbReference type="SAM" id="MobiDB-lite"/>
    </source>
</evidence>
<dbReference type="GO" id="GO:0004222">
    <property type="term" value="F:metalloendopeptidase activity"/>
    <property type="evidence" value="ECO:0007669"/>
    <property type="project" value="UniProtKB-EC"/>
</dbReference>
<evidence type="ECO:0000256" key="2">
    <source>
        <dbReference type="ARBA" id="ARBA00023049"/>
    </source>
</evidence>
<dbReference type="SUPFAM" id="SSF63411">
    <property type="entry name" value="LuxS/MPP-like metallohydrolase"/>
    <property type="match status" value="2"/>
</dbReference>
<keyword evidence="7" id="KW-1185">Reference proteome</keyword>
<dbReference type="InterPro" id="IPR011249">
    <property type="entry name" value="Metalloenz_LuxS/M16"/>
</dbReference>
<gene>
    <name evidence="6" type="primary">ptrA_2</name>
    <name evidence="6" type="ORF">DSM104635_01350</name>
</gene>
<keyword evidence="6" id="KW-0645">Protease</keyword>
<dbReference type="InterPro" id="IPR011765">
    <property type="entry name" value="Pept_M16_N"/>
</dbReference>
<dbReference type="RefSeq" id="WP_158765464.1">
    <property type="nucleotide sequence ID" value="NZ_CP047045.1"/>
</dbReference>
<dbReference type="PANTHER" id="PTHR11851">
    <property type="entry name" value="METALLOPROTEASE"/>
    <property type="match status" value="1"/>
</dbReference>
<evidence type="ECO:0000256" key="1">
    <source>
        <dbReference type="ARBA" id="ARBA00007261"/>
    </source>
</evidence>
<dbReference type="Pfam" id="PF05193">
    <property type="entry name" value="Peptidase_M16_C"/>
    <property type="match status" value="1"/>
</dbReference>
<reference evidence="7" key="1">
    <citation type="submission" date="2019-12" db="EMBL/GenBank/DDBJ databases">
        <title>Complete genome of Terracaulis silvestris 0127_4.</title>
        <authorList>
            <person name="Vieira S."/>
            <person name="Riedel T."/>
            <person name="Sproer C."/>
            <person name="Pascual J."/>
            <person name="Boedeker C."/>
            <person name="Overmann J."/>
        </authorList>
    </citation>
    <scope>NUCLEOTIDE SEQUENCE [LARGE SCALE GENOMIC DNA]</scope>
    <source>
        <strain evidence="7">0127_4</strain>
    </source>
</reference>
<dbReference type="EMBL" id="CP047045">
    <property type="protein sequence ID" value="QGZ94531.1"/>
    <property type="molecule type" value="Genomic_DNA"/>
</dbReference>
<name>A0A6I6MKL9_9CAUL</name>
<dbReference type="GO" id="GO:0046872">
    <property type="term" value="F:metal ion binding"/>
    <property type="evidence" value="ECO:0007669"/>
    <property type="project" value="InterPro"/>
</dbReference>